<dbReference type="PROSITE" id="PS51352">
    <property type="entry name" value="THIOREDOXIN_2"/>
    <property type="match status" value="1"/>
</dbReference>
<dbReference type="InterPro" id="IPR029760">
    <property type="entry name" value="GPX_CS"/>
</dbReference>
<dbReference type="OrthoDB" id="446890at2759"/>
<dbReference type="InterPro" id="IPR013766">
    <property type="entry name" value="Thioredoxin_domain"/>
</dbReference>
<dbReference type="PANTHER" id="PTHR11592">
    <property type="entry name" value="GLUTATHIONE PEROXIDASE"/>
    <property type="match status" value="1"/>
</dbReference>
<evidence type="ECO:0000256" key="2">
    <source>
        <dbReference type="ARBA" id="ARBA00022559"/>
    </source>
</evidence>
<dbReference type="PROSITE" id="PS00763">
    <property type="entry name" value="GLUTATHIONE_PEROXID_2"/>
    <property type="match status" value="1"/>
</dbReference>
<evidence type="ECO:0000256" key="3">
    <source>
        <dbReference type="ARBA" id="ARBA00022933"/>
    </source>
</evidence>
<dbReference type="PROSITE" id="PS51355">
    <property type="entry name" value="GLUTATHIONE_PEROXID_3"/>
    <property type="match status" value="1"/>
</dbReference>
<keyword evidence="9" id="KW-1185">Reference proteome</keyword>
<evidence type="ECO:0000256" key="4">
    <source>
        <dbReference type="ARBA" id="ARBA00023002"/>
    </source>
</evidence>
<proteinExistence type="inferred from homology"/>
<protein>
    <recommendedName>
        <fullName evidence="6">Glutathione peroxidase</fullName>
    </recommendedName>
</protein>
<dbReference type="Pfam" id="PF00255">
    <property type="entry name" value="GSHPx"/>
    <property type="match status" value="1"/>
</dbReference>
<dbReference type="GO" id="GO:0004601">
    <property type="term" value="F:peroxidase activity"/>
    <property type="evidence" value="ECO:0007669"/>
    <property type="project" value="UniProtKB-KW"/>
</dbReference>
<dbReference type="CDD" id="cd00340">
    <property type="entry name" value="GSH_Peroxidase"/>
    <property type="match status" value="1"/>
</dbReference>
<dbReference type="Gene3D" id="3.40.30.10">
    <property type="entry name" value="Glutaredoxin"/>
    <property type="match status" value="1"/>
</dbReference>
<comment type="caution">
    <text evidence="8">The sequence shown here is derived from an EMBL/GenBank/DDBJ whole genome shotgun (WGS) entry which is preliminary data.</text>
</comment>
<keyword evidence="3" id="KW-0712">Selenocysteine</keyword>
<reference evidence="8 9" key="1">
    <citation type="submission" date="2020-08" db="EMBL/GenBank/DDBJ databases">
        <title>Aphidius gifuensis genome sequencing and assembly.</title>
        <authorList>
            <person name="Du Z."/>
        </authorList>
    </citation>
    <scope>NUCLEOTIDE SEQUENCE [LARGE SCALE GENOMIC DNA]</scope>
    <source>
        <strain evidence="8">YNYX2018</strain>
        <tissue evidence="8">Adults</tissue>
    </source>
</reference>
<keyword evidence="2 6" id="KW-0575">Peroxidase</keyword>
<feature type="domain" description="Thioredoxin" evidence="7">
    <location>
        <begin position="8"/>
        <end position="189"/>
    </location>
</feature>
<dbReference type="GO" id="GO:0006979">
    <property type="term" value="P:response to oxidative stress"/>
    <property type="evidence" value="ECO:0007669"/>
    <property type="project" value="InterPro"/>
</dbReference>
<name>A0A835CVA5_APHGI</name>
<evidence type="ECO:0000313" key="9">
    <source>
        <dbReference type="Proteomes" id="UP000639338"/>
    </source>
</evidence>
<evidence type="ECO:0000313" key="8">
    <source>
        <dbReference type="EMBL" id="KAF7994175.1"/>
    </source>
</evidence>
<dbReference type="Proteomes" id="UP000639338">
    <property type="component" value="Unassembled WGS sequence"/>
</dbReference>
<accession>A0A835CVA5</accession>
<dbReference type="AlphaFoldDB" id="A0A835CVA5"/>
<dbReference type="SUPFAM" id="SSF52833">
    <property type="entry name" value="Thioredoxin-like"/>
    <property type="match status" value="1"/>
</dbReference>
<sequence length="189" mass="21696">MGFLKYSILPGLQQTFRSLTGMTGNVDYKSAKSIYDFEAVTLNGEVVQLSKYKDHVCLIINIASKCTLTEINYKELNQLYDSYADSQGLRILAFPCNQFNNQEPGDSKEIMEFAKSRNAKFEIFEKVNVNGDDAHPLWKYLKQEQSGTLFDDIKWNFTKFIIDKNGKPVERHGPQVNPTGLIENLKKYF</sequence>
<evidence type="ECO:0000256" key="5">
    <source>
        <dbReference type="PIRSR" id="PIRSR000303-1"/>
    </source>
</evidence>
<dbReference type="PIRSF" id="PIRSF000303">
    <property type="entry name" value="Glutathion_perox"/>
    <property type="match status" value="1"/>
</dbReference>
<dbReference type="FunFam" id="3.40.30.10:FF:000025">
    <property type="entry name" value="Glutathione peroxidase"/>
    <property type="match status" value="1"/>
</dbReference>
<evidence type="ECO:0000259" key="7">
    <source>
        <dbReference type="PROSITE" id="PS51352"/>
    </source>
</evidence>
<dbReference type="PANTHER" id="PTHR11592:SF134">
    <property type="entry name" value="PHOSPHOLIPID HYDROPEROXIDE GLUTATHIONE PEROXIDASE"/>
    <property type="match status" value="1"/>
</dbReference>
<keyword evidence="4 6" id="KW-0560">Oxidoreductase</keyword>
<evidence type="ECO:0000256" key="6">
    <source>
        <dbReference type="RuleBase" id="RU000499"/>
    </source>
</evidence>
<dbReference type="EMBL" id="JACMRX010000003">
    <property type="protein sequence ID" value="KAF7994175.1"/>
    <property type="molecule type" value="Genomic_DNA"/>
</dbReference>
<dbReference type="PRINTS" id="PR01011">
    <property type="entry name" value="GLUTPROXDASE"/>
</dbReference>
<gene>
    <name evidence="8" type="ORF">HCN44_011444</name>
</gene>
<evidence type="ECO:0000256" key="1">
    <source>
        <dbReference type="ARBA" id="ARBA00006926"/>
    </source>
</evidence>
<organism evidence="8 9">
    <name type="scientific">Aphidius gifuensis</name>
    <name type="common">Parasitoid wasp</name>
    <dbReference type="NCBI Taxonomy" id="684658"/>
    <lineage>
        <taxon>Eukaryota</taxon>
        <taxon>Metazoa</taxon>
        <taxon>Ecdysozoa</taxon>
        <taxon>Arthropoda</taxon>
        <taxon>Hexapoda</taxon>
        <taxon>Insecta</taxon>
        <taxon>Pterygota</taxon>
        <taxon>Neoptera</taxon>
        <taxon>Endopterygota</taxon>
        <taxon>Hymenoptera</taxon>
        <taxon>Apocrita</taxon>
        <taxon>Ichneumonoidea</taxon>
        <taxon>Braconidae</taxon>
        <taxon>Aphidiinae</taxon>
        <taxon>Aphidius</taxon>
    </lineage>
</organism>
<dbReference type="InterPro" id="IPR000889">
    <property type="entry name" value="Glutathione_peroxidase"/>
</dbReference>
<comment type="similarity">
    <text evidence="1 6">Belongs to the glutathione peroxidase family.</text>
</comment>
<feature type="active site" evidence="5">
    <location>
        <position position="66"/>
    </location>
</feature>
<dbReference type="InterPro" id="IPR036249">
    <property type="entry name" value="Thioredoxin-like_sf"/>
</dbReference>